<dbReference type="EMBL" id="SNZV01000001">
    <property type="protein sequence ID" value="TDS17468.1"/>
    <property type="molecule type" value="Genomic_DNA"/>
</dbReference>
<proteinExistence type="predicted"/>
<keyword evidence="2" id="KW-1185">Reference proteome</keyword>
<gene>
    <name evidence="1" type="ORF">B0I21_101334</name>
</gene>
<comment type="caution">
    <text evidence="1">The sequence shown here is derived from an EMBL/GenBank/DDBJ whole genome shotgun (WGS) entry which is preliminary data.</text>
</comment>
<accession>A0A4V3E2J9</accession>
<dbReference type="Proteomes" id="UP000294752">
    <property type="component" value="Unassembled WGS sequence"/>
</dbReference>
<evidence type="ECO:0000313" key="2">
    <source>
        <dbReference type="Proteomes" id="UP000294752"/>
    </source>
</evidence>
<dbReference type="RefSeq" id="WP_133638579.1">
    <property type="nucleotide sequence ID" value="NZ_SNZV01000001.1"/>
</dbReference>
<dbReference type="OrthoDB" id="9837490at2"/>
<sequence>MERKSLKRVGDAILTVHPPNSSYVASYFMVEHTDQITGVGLFHDANEDCTVAMVRDVDGLKMTLAYCADNYPINYSDIQELKKIYESKFPR</sequence>
<dbReference type="AlphaFoldDB" id="A0A4V3E2J9"/>
<evidence type="ECO:0000313" key="1">
    <source>
        <dbReference type="EMBL" id="TDS17468.1"/>
    </source>
</evidence>
<reference evidence="1 2" key="1">
    <citation type="submission" date="2019-03" db="EMBL/GenBank/DDBJ databases">
        <title>Genomic Encyclopedia of Type Strains, Phase III (KMG-III): the genomes of soil and plant-associated and newly described type strains.</title>
        <authorList>
            <person name="Whitman W."/>
        </authorList>
    </citation>
    <scope>NUCLEOTIDE SEQUENCE [LARGE SCALE GENOMIC DNA]</scope>
    <source>
        <strain evidence="1 2">CGMCC 1.12801</strain>
    </source>
</reference>
<protein>
    <submittedName>
        <fullName evidence="1">Uncharacterized protein</fullName>
    </submittedName>
</protein>
<name>A0A4V3E2J9_9SPHI</name>
<organism evidence="1 2">
    <name type="scientific">Sphingobacterium paludis</name>
    <dbReference type="NCBI Taxonomy" id="1476465"/>
    <lineage>
        <taxon>Bacteria</taxon>
        <taxon>Pseudomonadati</taxon>
        <taxon>Bacteroidota</taxon>
        <taxon>Sphingobacteriia</taxon>
        <taxon>Sphingobacteriales</taxon>
        <taxon>Sphingobacteriaceae</taxon>
        <taxon>Sphingobacterium</taxon>
    </lineage>
</organism>